<dbReference type="InterPro" id="IPR036568">
    <property type="entry name" value="GGCT-like_sf"/>
</dbReference>
<gene>
    <name evidence="2" type="ORF">GS601_08545</name>
</gene>
<comment type="caution">
    <text evidence="2">The sequence shown here is derived from an EMBL/GenBank/DDBJ whole genome shotgun (WGS) entry which is preliminary data.</text>
</comment>
<dbReference type="Proteomes" id="UP000646053">
    <property type="component" value="Unassembled WGS sequence"/>
</dbReference>
<accession>A0A8J7Z6I5</accession>
<name>A0A8J7Z6I5_9CYAN</name>
<dbReference type="EMBL" id="WVIE01000008">
    <property type="protein sequence ID" value="NDJ17338.1"/>
    <property type="molecule type" value="Genomic_DNA"/>
</dbReference>
<dbReference type="SUPFAM" id="SSF110857">
    <property type="entry name" value="Gamma-glutamyl cyclotransferase-like"/>
    <property type="match status" value="1"/>
</dbReference>
<proteinExistence type="predicted"/>
<keyword evidence="3" id="KW-1185">Reference proteome</keyword>
<dbReference type="InterPro" id="IPR013024">
    <property type="entry name" value="GGCT-like"/>
</dbReference>
<feature type="domain" description="Allophanate hydrolase C-terminal" evidence="1">
    <location>
        <begin position="11"/>
        <end position="130"/>
    </location>
</feature>
<evidence type="ECO:0000259" key="1">
    <source>
        <dbReference type="Pfam" id="PF21986"/>
    </source>
</evidence>
<dbReference type="RefSeq" id="WP_162422861.1">
    <property type="nucleotide sequence ID" value="NZ_WVIE01000008.1"/>
</dbReference>
<evidence type="ECO:0000313" key="2">
    <source>
        <dbReference type="EMBL" id="NDJ17338.1"/>
    </source>
</evidence>
<dbReference type="Pfam" id="PF21986">
    <property type="entry name" value="AH_C"/>
    <property type="match status" value="1"/>
</dbReference>
<dbReference type="CDD" id="cd06661">
    <property type="entry name" value="GGCT_like"/>
    <property type="match status" value="1"/>
</dbReference>
<evidence type="ECO:0000313" key="3">
    <source>
        <dbReference type="Proteomes" id="UP000646053"/>
    </source>
</evidence>
<sequence length="138" mass="15149">MSQSADTPKKRIFICGSALRGQPDHNNLGNAAFIQATQTKPLYRLHAAENGWHPAIYQVAEGGIAIPGEVYELTNAEFEYLAANEPPHMYPADVILDDGDTATAFLYPRALVEQYNWLDISDIGGWIAYKNSNLAVAP</sequence>
<dbReference type="Gene3D" id="3.10.490.10">
    <property type="entry name" value="Gamma-glutamyl cyclotransferase-like"/>
    <property type="match status" value="1"/>
</dbReference>
<dbReference type="InterPro" id="IPR053844">
    <property type="entry name" value="AH_C"/>
</dbReference>
<organism evidence="2 3">
    <name type="scientific">Myxacorys almedinensis A</name>
    <dbReference type="NCBI Taxonomy" id="2690445"/>
    <lineage>
        <taxon>Bacteria</taxon>
        <taxon>Bacillati</taxon>
        <taxon>Cyanobacteriota</taxon>
        <taxon>Cyanophyceae</taxon>
        <taxon>Leptolyngbyales</taxon>
        <taxon>Leptolyngbyaceae</taxon>
        <taxon>Myxacorys</taxon>
        <taxon>Myxacorys almedinensis</taxon>
    </lineage>
</organism>
<protein>
    <submittedName>
        <fullName evidence="2">Gamma-glutamylcyclotransferase</fullName>
    </submittedName>
</protein>
<reference evidence="2" key="1">
    <citation type="submission" date="2019-12" db="EMBL/GenBank/DDBJ databases">
        <title>High-Quality draft genome sequences of three cyanobacteria isolated from the limestone walls of the Old Cathedral of Coimbra.</title>
        <authorList>
            <person name="Tiago I."/>
            <person name="Soares F."/>
            <person name="Portugal A."/>
        </authorList>
    </citation>
    <scope>NUCLEOTIDE SEQUENCE</scope>
    <source>
        <strain evidence="2">A</strain>
    </source>
</reference>
<dbReference type="AlphaFoldDB" id="A0A8J7Z6I5"/>